<dbReference type="Pfam" id="PF13457">
    <property type="entry name" value="GW"/>
    <property type="match status" value="1"/>
</dbReference>
<feature type="coiled-coil region" evidence="1">
    <location>
        <begin position="301"/>
        <end position="328"/>
    </location>
</feature>
<keyword evidence="1" id="KW-0175">Coiled coil</keyword>
<reference evidence="3 4" key="1">
    <citation type="submission" date="2019-07" db="EMBL/GenBank/DDBJ databases">
        <title>Salinicoccus cyprini sp. nov., isolated from gastro-intestinal tract of mirror carp, Cyprinus carpio var. specularis, collected from Gobind Sagar Reservoir, Himachal Pradesh, India.</title>
        <authorList>
            <person name="Talwar C."/>
            <person name="Singh A.K."/>
            <person name="Lal R."/>
            <person name="Negi R.K."/>
        </authorList>
    </citation>
    <scope>NUCLEOTIDE SEQUENCE [LARGE SCALE GENOMIC DNA]</scope>
    <source>
        <strain evidence="3 4">CT19</strain>
    </source>
</reference>
<name>A0A558AX89_9STAP</name>
<organism evidence="3 4">
    <name type="scientific">Salinicoccus cyprini</name>
    <dbReference type="NCBI Taxonomy" id="2493691"/>
    <lineage>
        <taxon>Bacteria</taxon>
        <taxon>Bacillati</taxon>
        <taxon>Bacillota</taxon>
        <taxon>Bacilli</taxon>
        <taxon>Bacillales</taxon>
        <taxon>Staphylococcaceae</taxon>
        <taxon>Salinicoccus</taxon>
    </lineage>
</organism>
<dbReference type="AlphaFoldDB" id="A0A558AX89"/>
<keyword evidence="4" id="KW-1185">Reference proteome</keyword>
<proteinExistence type="predicted"/>
<dbReference type="OrthoDB" id="2388111at2"/>
<gene>
    <name evidence="3" type="ORF">FO441_00935</name>
</gene>
<comment type="caution">
    <text evidence="3">The sequence shown here is derived from an EMBL/GenBank/DDBJ whole genome shotgun (WGS) entry which is preliminary data.</text>
</comment>
<evidence type="ECO:0000256" key="1">
    <source>
        <dbReference type="SAM" id="Coils"/>
    </source>
</evidence>
<evidence type="ECO:0000313" key="3">
    <source>
        <dbReference type="EMBL" id="TVT28876.1"/>
    </source>
</evidence>
<dbReference type="InterPro" id="IPR025987">
    <property type="entry name" value="GW_dom"/>
</dbReference>
<dbReference type="EMBL" id="VMSJ01000001">
    <property type="protein sequence ID" value="TVT28876.1"/>
    <property type="molecule type" value="Genomic_DNA"/>
</dbReference>
<protein>
    <recommendedName>
        <fullName evidence="2">GW domain-containing protein</fullName>
    </recommendedName>
</protein>
<sequence length="342" mass="41066">MEHKVDKYFRFIRNFNVSHHVWIYESQNRPLLQSIHSIKKVGDLKHYQKKIARVLAFKSHKKKNYYYLEADGKEIGWAELKTSPVIYSKPKEHVKLNIDKFMENQEKQIFIVSKNNLSLIKDQMLDSRFTMIKDGVQYEALFKKNRHQGWFSSDTLIRSEKANIKVNDYDKQLQLFEFNNLTSEVKIDEDKIFPITIVHMFREINLAKVKTGMGSFWTDMTYLKYNLSDIPDYEPAYNFDETVVYDLIQNISEERKMIMNLVERLNNQYINSEVQIEPGDQFKSEQEQLKHIPEIIDETEKEQMLKENEQLKKRNMALEQKYKNLKNSTLGKMQTKYWQMRK</sequence>
<accession>A0A558AX89</accession>
<feature type="domain" description="GW" evidence="2">
    <location>
        <begin position="37"/>
        <end position="78"/>
    </location>
</feature>
<evidence type="ECO:0000259" key="2">
    <source>
        <dbReference type="Pfam" id="PF13457"/>
    </source>
</evidence>
<evidence type="ECO:0000313" key="4">
    <source>
        <dbReference type="Proteomes" id="UP000315103"/>
    </source>
</evidence>
<dbReference type="RefSeq" id="WP_145284469.1">
    <property type="nucleotide sequence ID" value="NZ_VMSJ01000001.1"/>
</dbReference>
<dbReference type="Proteomes" id="UP000315103">
    <property type="component" value="Unassembled WGS sequence"/>
</dbReference>